<dbReference type="EMBL" id="JACHOQ010000001">
    <property type="protein sequence ID" value="MBB5738738.1"/>
    <property type="molecule type" value="Genomic_DNA"/>
</dbReference>
<comment type="caution">
    <text evidence="2">The sequence shown here is derived from an EMBL/GenBank/DDBJ whole genome shotgun (WGS) entry which is preliminary data.</text>
</comment>
<dbReference type="RefSeq" id="WP_152950831.1">
    <property type="nucleotide sequence ID" value="NZ_CAJFZW010000003.1"/>
</dbReference>
<evidence type="ECO:0000313" key="2">
    <source>
        <dbReference type="EMBL" id="MBB5738738.1"/>
    </source>
</evidence>
<keyword evidence="3" id="KW-1185">Reference proteome</keyword>
<keyword evidence="1" id="KW-1133">Transmembrane helix</keyword>
<feature type="transmembrane region" description="Helical" evidence="1">
    <location>
        <begin position="25"/>
        <end position="46"/>
    </location>
</feature>
<dbReference type="Proteomes" id="UP000527324">
    <property type="component" value="Unassembled WGS sequence"/>
</dbReference>
<protein>
    <submittedName>
        <fullName evidence="2">Uncharacterized protein</fullName>
    </submittedName>
</protein>
<sequence length="47" mass="4719">MPLHTPAPTKAAVQIKPSSEGLSPLAGYGLAALVGAAFWALLLAAVF</sequence>
<accession>A0A7W9C4Q4</accession>
<dbReference type="AlphaFoldDB" id="A0A7W9C4Q4"/>
<proteinExistence type="predicted"/>
<name>A0A7W9C4Q4_9CAUL</name>
<evidence type="ECO:0000256" key="1">
    <source>
        <dbReference type="SAM" id="Phobius"/>
    </source>
</evidence>
<gene>
    <name evidence="2" type="ORF">GGQ93_000429</name>
</gene>
<keyword evidence="1" id="KW-0472">Membrane</keyword>
<organism evidence="2 3">
    <name type="scientific">Brevundimonas aurantiaca</name>
    <dbReference type="NCBI Taxonomy" id="74316"/>
    <lineage>
        <taxon>Bacteria</taxon>
        <taxon>Pseudomonadati</taxon>
        <taxon>Pseudomonadota</taxon>
        <taxon>Alphaproteobacteria</taxon>
        <taxon>Caulobacterales</taxon>
        <taxon>Caulobacteraceae</taxon>
        <taxon>Brevundimonas</taxon>
    </lineage>
</organism>
<keyword evidence="1" id="KW-0812">Transmembrane</keyword>
<reference evidence="2 3" key="1">
    <citation type="submission" date="2020-08" db="EMBL/GenBank/DDBJ databases">
        <title>Genomic Encyclopedia of Type Strains, Phase IV (KMG-IV): sequencing the most valuable type-strain genomes for metagenomic binning, comparative biology and taxonomic classification.</title>
        <authorList>
            <person name="Goeker M."/>
        </authorList>
    </citation>
    <scope>NUCLEOTIDE SEQUENCE [LARGE SCALE GENOMIC DNA]</scope>
    <source>
        <strain evidence="2 3">DSM 4731</strain>
    </source>
</reference>
<evidence type="ECO:0000313" key="3">
    <source>
        <dbReference type="Proteomes" id="UP000527324"/>
    </source>
</evidence>